<evidence type="ECO:0000313" key="5">
    <source>
        <dbReference type="Proteomes" id="UP000283523"/>
    </source>
</evidence>
<evidence type="ECO:0000256" key="1">
    <source>
        <dbReference type="ARBA" id="ARBA00022679"/>
    </source>
</evidence>
<dbReference type="GO" id="GO:0033786">
    <property type="term" value="F:heptose-1-phosphate adenylyltransferase activity"/>
    <property type="evidence" value="ECO:0007669"/>
    <property type="project" value="TreeGrafter"/>
</dbReference>
<organism evidence="4 5">
    <name type="scientific">Fibrisoma montanum</name>
    <dbReference type="NCBI Taxonomy" id="2305895"/>
    <lineage>
        <taxon>Bacteria</taxon>
        <taxon>Pseudomonadati</taxon>
        <taxon>Bacteroidota</taxon>
        <taxon>Cytophagia</taxon>
        <taxon>Cytophagales</taxon>
        <taxon>Spirosomataceae</taxon>
        <taxon>Fibrisoma</taxon>
    </lineage>
</organism>
<dbReference type="PANTHER" id="PTHR46969:SF1">
    <property type="entry name" value="BIFUNCTIONAL PROTEIN HLDE"/>
    <property type="match status" value="1"/>
</dbReference>
<proteinExistence type="predicted"/>
<dbReference type="InterPro" id="IPR002173">
    <property type="entry name" value="Carboh/pur_kinase_PfkB_CS"/>
</dbReference>
<dbReference type="GO" id="GO:0005829">
    <property type="term" value="C:cytosol"/>
    <property type="evidence" value="ECO:0007669"/>
    <property type="project" value="TreeGrafter"/>
</dbReference>
<evidence type="ECO:0000313" key="4">
    <source>
        <dbReference type="EMBL" id="RIV17939.1"/>
    </source>
</evidence>
<dbReference type="Proteomes" id="UP000283523">
    <property type="component" value="Unassembled WGS sequence"/>
</dbReference>
<dbReference type="EMBL" id="QXED01000014">
    <property type="protein sequence ID" value="RIV17939.1"/>
    <property type="molecule type" value="Genomic_DNA"/>
</dbReference>
<dbReference type="Pfam" id="PF00294">
    <property type="entry name" value="PfkB"/>
    <property type="match status" value="1"/>
</dbReference>
<evidence type="ECO:0000259" key="3">
    <source>
        <dbReference type="Pfam" id="PF00294"/>
    </source>
</evidence>
<keyword evidence="5" id="KW-1185">Reference proteome</keyword>
<sequence length="335" mass="36288">MTSSDITALFDRMATLHVGVIGDFALDLYYSLNTETGERSIETGQVVFWGSRPRSSLGAAGNVVQNLTALGIRNISVVGCIGDDLYGREMRSLFEHQGVRTQHLVAVTDGWDTCVYTKPMGGNRELNRVDFGTHNQLPDTLFADLLRRLEQALPGLDVLIINQQFPNPLLTEDRVLRLNDLIGRYAQLRVVADMRQVGRQIRGAILKVNTAELARFLGVPLPGLPDLDWCVQHGNLLSRQLQGPLLITRGEHGIVFLDGRDVYRIDGLPLTGEVDTVGAGDTVVAAFAAGIGAGAAPAQALEIANLAAAVTVRKLHQTGTATPAEIMALQRTYSV</sequence>
<dbReference type="PANTHER" id="PTHR46969">
    <property type="entry name" value="BIFUNCTIONAL PROTEIN HLDE"/>
    <property type="match status" value="1"/>
</dbReference>
<dbReference type="RefSeq" id="WP_119671439.1">
    <property type="nucleotide sequence ID" value="NZ_QXED01000014.1"/>
</dbReference>
<comment type="caution">
    <text evidence="4">The sequence shown here is derived from an EMBL/GenBank/DDBJ whole genome shotgun (WGS) entry which is preliminary data.</text>
</comment>
<dbReference type="InterPro" id="IPR011611">
    <property type="entry name" value="PfkB_dom"/>
</dbReference>
<dbReference type="OrthoDB" id="9797743at2"/>
<protein>
    <submittedName>
        <fullName evidence="4">Carbohydrate kinase</fullName>
    </submittedName>
</protein>
<dbReference type="AlphaFoldDB" id="A0A418LXG2"/>
<keyword evidence="1" id="KW-0808">Transferase</keyword>
<name>A0A418LXG2_9BACT</name>
<dbReference type="InterPro" id="IPR029056">
    <property type="entry name" value="Ribokinase-like"/>
</dbReference>
<reference evidence="4 5" key="1">
    <citation type="submission" date="2018-08" db="EMBL/GenBank/DDBJ databases">
        <title>Fibrisoma montanum sp. nov., isolated from Danxia mountain soil.</title>
        <authorList>
            <person name="Huang Y."/>
        </authorList>
    </citation>
    <scope>NUCLEOTIDE SEQUENCE [LARGE SCALE GENOMIC DNA]</scope>
    <source>
        <strain evidence="4 5">HYT19</strain>
    </source>
</reference>
<gene>
    <name evidence="4" type="ORF">DYU11_29960</name>
</gene>
<evidence type="ECO:0000256" key="2">
    <source>
        <dbReference type="ARBA" id="ARBA00022777"/>
    </source>
</evidence>
<dbReference type="SUPFAM" id="SSF53613">
    <property type="entry name" value="Ribokinase-like"/>
    <property type="match status" value="1"/>
</dbReference>
<keyword evidence="2 4" id="KW-0418">Kinase</keyword>
<accession>A0A418LXG2</accession>
<dbReference type="PROSITE" id="PS00584">
    <property type="entry name" value="PFKB_KINASES_2"/>
    <property type="match status" value="1"/>
</dbReference>
<dbReference type="Gene3D" id="3.40.1190.20">
    <property type="match status" value="1"/>
</dbReference>
<feature type="domain" description="Carbohydrate kinase PfkB" evidence="3">
    <location>
        <begin position="57"/>
        <end position="315"/>
    </location>
</feature>
<dbReference type="GO" id="GO:0033785">
    <property type="term" value="F:heptose 7-phosphate kinase activity"/>
    <property type="evidence" value="ECO:0007669"/>
    <property type="project" value="TreeGrafter"/>
</dbReference>